<dbReference type="SUPFAM" id="SSF48264">
    <property type="entry name" value="Cytochrome P450"/>
    <property type="match status" value="1"/>
</dbReference>
<keyword evidence="3" id="KW-0472">Membrane</keyword>
<keyword evidence="2" id="KW-0479">Metal-binding</keyword>
<keyword evidence="3" id="KW-1133">Transmembrane helix</keyword>
<evidence type="ECO:0000256" key="1">
    <source>
        <dbReference type="ARBA" id="ARBA00010617"/>
    </source>
</evidence>
<dbReference type="InterPro" id="IPR002401">
    <property type="entry name" value="Cyt_P450_E_grp-I"/>
</dbReference>
<dbReference type="InterPro" id="IPR050196">
    <property type="entry name" value="Cytochrome_P450_Monoox"/>
</dbReference>
<evidence type="ECO:0000256" key="3">
    <source>
        <dbReference type="SAM" id="Phobius"/>
    </source>
</evidence>
<keyword evidence="3" id="KW-0812">Transmembrane</keyword>
<dbReference type="InterPro" id="IPR036396">
    <property type="entry name" value="Cyt_P450_sf"/>
</dbReference>
<keyword evidence="5" id="KW-1185">Reference proteome</keyword>
<dbReference type="GO" id="GO:0005506">
    <property type="term" value="F:iron ion binding"/>
    <property type="evidence" value="ECO:0007669"/>
    <property type="project" value="InterPro"/>
</dbReference>
<feature type="transmembrane region" description="Helical" evidence="3">
    <location>
        <begin position="6"/>
        <end position="31"/>
    </location>
</feature>
<name>A0A1E3PW44_LIPST</name>
<dbReference type="Pfam" id="PF00067">
    <property type="entry name" value="p450"/>
    <property type="match status" value="1"/>
</dbReference>
<comment type="cofactor">
    <cofactor evidence="2">
        <name>heme</name>
        <dbReference type="ChEBI" id="CHEBI:30413"/>
    </cofactor>
</comment>
<keyword evidence="2" id="KW-0408">Iron</keyword>
<dbReference type="PANTHER" id="PTHR24291:SF175">
    <property type="entry name" value="CYTOCHROME P450"/>
    <property type="match status" value="1"/>
</dbReference>
<dbReference type="Proteomes" id="UP000094385">
    <property type="component" value="Unassembled WGS sequence"/>
</dbReference>
<dbReference type="GO" id="GO:0016705">
    <property type="term" value="F:oxidoreductase activity, acting on paired donors, with incorporation or reduction of molecular oxygen"/>
    <property type="evidence" value="ECO:0007669"/>
    <property type="project" value="InterPro"/>
</dbReference>
<evidence type="ECO:0000256" key="2">
    <source>
        <dbReference type="PIRSR" id="PIRSR602401-1"/>
    </source>
</evidence>
<sequence length="504" mass="57274">MPMTLTSILVWLLAIIPIITVLCVLYGALIYPQYFSPYKDMVALPKAHWLWGTFSEYAQGKFDQAEYMEKHYPGHAFTRFHGPLGSDHIMAQSVEAHIQILQDHAYKFVKPWFVSRRMKPIIGNGLFFAELEDHRVQRRIMTPAFTYGHVKSFVPIFMEKVRLACTIFDLYTKDGPAVFKQNPIFARLTLDAMGEATFGVNMHALDDENNDLVSAYRKISTTADDSILVTCSGFIPGFKYLPLPRNIEIKRAQTVFREACRSVLLRKTDLMSDKQVVGKDRDILSILLRDSKQNWSIDEIENQIKTLLLAGHETTSSAVTWTLWALVQYPDVQEKLREEIRSAFPGGIDDISSAEDIESLQYLTHVVRESLRFYAPAPITVREATEDVTIENMLIKKGTTVQISIAMLNKSHALWGPDAEQFNPDRWSTQPPNHIFGFSTFLHGARACLGRKFAELELKCILAVFVAKYKFEKADPDQTVVMDFVLTAKPLGGLPLKVTKLDGW</sequence>
<dbReference type="AlphaFoldDB" id="A0A1E3PW44"/>
<dbReference type="Gene3D" id="1.10.630.10">
    <property type="entry name" value="Cytochrome P450"/>
    <property type="match status" value="1"/>
</dbReference>
<dbReference type="GO" id="GO:0020037">
    <property type="term" value="F:heme binding"/>
    <property type="evidence" value="ECO:0007669"/>
    <property type="project" value="InterPro"/>
</dbReference>
<protein>
    <recommendedName>
        <fullName evidence="6">Cytochrome P450</fullName>
    </recommendedName>
</protein>
<feature type="binding site" description="axial binding residue" evidence="2">
    <location>
        <position position="448"/>
    </location>
    <ligand>
        <name>heme</name>
        <dbReference type="ChEBI" id="CHEBI:30413"/>
    </ligand>
    <ligandPart>
        <name>Fe</name>
        <dbReference type="ChEBI" id="CHEBI:18248"/>
    </ligandPart>
</feature>
<organism evidence="4 5">
    <name type="scientific">Lipomyces starkeyi NRRL Y-11557</name>
    <dbReference type="NCBI Taxonomy" id="675824"/>
    <lineage>
        <taxon>Eukaryota</taxon>
        <taxon>Fungi</taxon>
        <taxon>Dikarya</taxon>
        <taxon>Ascomycota</taxon>
        <taxon>Saccharomycotina</taxon>
        <taxon>Lipomycetes</taxon>
        <taxon>Lipomycetales</taxon>
        <taxon>Lipomycetaceae</taxon>
        <taxon>Lipomyces</taxon>
    </lineage>
</organism>
<dbReference type="PANTHER" id="PTHR24291">
    <property type="entry name" value="CYTOCHROME P450 FAMILY 4"/>
    <property type="match status" value="1"/>
</dbReference>
<accession>A0A1E3PW44</accession>
<evidence type="ECO:0000313" key="5">
    <source>
        <dbReference type="Proteomes" id="UP000094385"/>
    </source>
</evidence>
<dbReference type="PRINTS" id="PR00463">
    <property type="entry name" value="EP450I"/>
</dbReference>
<reference evidence="4 5" key="1">
    <citation type="journal article" date="2016" name="Proc. Natl. Acad. Sci. U.S.A.">
        <title>Comparative genomics of biotechnologically important yeasts.</title>
        <authorList>
            <person name="Riley R."/>
            <person name="Haridas S."/>
            <person name="Wolfe K.H."/>
            <person name="Lopes M.R."/>
            <person name="Hittinger C.T."/>
            <person name="Goeker M."/>
            <person name="Salamov A.A."/>
            <person name="Wisecaver J.H."/>
            <person name="Long T.M."/>
            <person name="Calvey C.H."/>
            <person name="Aerts A.L."/>
            <person name="Barry K.W."/>
            <person name="Choi C."/>
            <person name="Clum A."/>
            <person name="Coughlan A.Y."/>
            <person name="Deshpande S."/>
            <person name="Douglass A.P."/>
            <person name="Hanson S.J."/>
            <person name="Klenk H.-P."/>
            <person name="LaButti K.M."/>
            <person name="Lapidus A."/>
            <person name="Lindquist E.A."/>
            <person name="Lipzen A.M."/>
            <person name="Meier-Kolthoff J.P."/>
            <person name="Ohm R.A."/>
            <person name="Otillar R.P."/>
            <person name="Pangilinan J.L."/>
            <person name="Peng Y."/>
            <person name="Rokas A."/>
            <person name="Rosa C.A."/>
            <person name="Scheuner C."/>
            <person name="Sibirny A.A."/>
            <person name="Slot J.C."/>
            <person name="Stielow J.B."/>
            <person name="Sun H."/>
            <person name="Kurtzman C.P."/>
            <person name="Blackwell M."/>
            <person name="Grigoriev I.V."/>
            <person name="Jeffries T.W."/>
        </authorList>
    </citation>
    <scope>NUCLEOTIDE SEQUENCE [LARGE SCALE GENOMIC DNA]</scope>
    <source>
        <strain evidence="4 5">NRRL Y-11557</strain>
    </source>
</reference>
<evidence type="ECO:0000313" key="4">
    <source>
        <dbReference type="EMBL" id="ODQ69649.1"/>
    </source>
</evidence>
<dbReference type="CDD" id="cd11069">
    <property type="entry name" value="CYP_FUM15-like"/>
    <property type="match status" value="1"/>
</dbReference>
<dbReference type="PRINTS" id="PR00385">
    <property type="entry name" value="P450"/>
</dbReference>
<comment type="similarity">
    <text evidence="1">Belongs to the cytochrome P450 family.</text>
</comment>
<evidence type="ECO:0008006" key="6">
    <source>
        <dbReference type="Google" id="ProtNLM"/>
    </source>
</evidence>
<gene>
    <name evidence="4" type="ORF">LIPSTDRAFT_75927</name>
</gene>
<dbReference type="OrthoDB" id="1470350at2759"/>
<proteinExistence type="inferred from homology"/>
<keyword evidence="2" id="KW-0349">Heme</keyword>
<dbReference type="EMBL" id="KV454303">
    <property type="protein sequence ID" value="ODQ69649.1"/>
    <property type="molecule type" value="Genomic_DNA"/>
</dbReference>
<dbReference type="STRING" id="675824.A0A1E3PW44"/>
<dbReference type="GO" id="GO:0004497">
    <property type="term" value="F:monooxygenase activity"/>
    <property type="evidence" value="ECO:0007669"/>
    <property type="project" value="InterPro"/>
</dbReference>
<dbReference type="InterPro" id="IPR001128">
    <property type="entry name" value="Cyt_P450"/>
</dbReference>